<feature type="region of interest" description="Disordered" evidence="1">
    <location>
        <begin position="577"/>
        <end position="847"/>
    </location>
</feature>
<organism evidence="2">
    <name type="scientific">Chromera velia CCMP2878</name>
    <dbReference type="NCBI Taxonomy" id="1169474"/>
    <lineage>
        <taxon>Eukaryota</taxon>
        <taxon>Sar</taxon>
        <taxon>Alveolata</taxon>
        <taxon>Colpodellida</taxon>
        <taxon>Chromeraceae</taxon>
        <taxon>Chromera</taxon>
    </lineage>
</organism>
<reference evidence="2" key="1">
    <citation type="submission" date="2014-11" db="EMBL/GenBank/DDBJ databases">
        <authorList>
            <person name="Otto D Thomas"/>
            <person name="Naeem Raeece"/>
        </authorList>
    </citation>
    <scope>NUCLEOTIDE SEQUENCE</scope>
</reference>
<feature type="compositionally biased region" description="Polar residues" evidence="1">
    <location>
        <begin position="704"/>
        <end position="720"/>
    </location>
</feature>
<name>A0A0G4FBB7_9ALVE</name>
<feature type="compositionally biased region" description="Polar residues" evidence="1">
    <location>
        <begin position="491"/>
        <end position="504"/>
    </location>
</feature>
<feature type="compositionally biased region" description="Polar residues" evidence="1">
    <location>
        <begin position="541"/>
        <end position="556"/>
    </location>
</feature>
<proteinExistence type="predicted"/>
<dbReference type="EMBL" id="CDMZ01000251">
    <property type="protein sequence ID" value="CEM10185.1"/>
    <property type="molecule type" value="Genomic_DNA"/>
</dbReference>
<feature type="region of interest" description="Disordered" evidence="1">
    <location>
        <begin position="403"/>
        <end position="564"/>
    </location>
</feature>
<gene>
    <name evidence="2" type="ORF">Cvel_16126</name>
</gene>
<feature type="region of interest" description="Disordered" evidence="1">
    <location>
        <begin position="340"/>
        <end position="359"/>
    </location>
</feature>
<feature type="compositionally biased region" description="Polar residues" evidence="1">
    <location>
        <begin position="686"/>
        <end position="695"/>
    </location>
</feature>
<feature type="compositionally biased region" description="Pro residues" evidence="1">
    <location>
        <begin position="440"/>
        <end position="451"/>
    </location>
</feature>
<evidence type="ECO:0000256" key="1">
    <source>
        <dbReference type="SAM" id="MobiDB-lite"/>
    </source>
</evidence>
<feature type="compositionally biased region" description="Basic and acidic residues" evidence="1">
    <location>
        <begin position="601"/>
        <end position="630"/>
    </location>
</feature>
<feature type="region of interest" description="Disordered" evidence="1">
    <location>
        <begin position="237"/>
        <end position="327"/>
    </location>
</feature>
<feature type="compositionally biased region" description="Polar residues" evidence="1">
    <location>
        <begin position="759"/>
        <end position="771"/>
    </location>
</feature>
<feature type="region of interest" description="Disordered" evidence="1">
    <location>
        <begin position="1"/>
        <end position="64"/>
    </location>
</feature>
<protein>
    <submittedName>
        <fullName evidence="2">Uncharacterized protein</fullName>
    </submittedName>
</protein>
<dbReference type="VEuPathDB" id="CryptoDB:Cvel_16126"/>
<feature type="compositionally biased region" description="Polar residues" evidence="1">
    <location>
        <begin position="589"/>
        <end position="599"/>
    </location>
</feature>
<feature type="compositionally biased region" description="Basic and acidic residues" evidence="1">
    <location>
        <begin position="237"/>
        <end position="261"/>
    </location>
</feature>
<feature type="compositionally biased region" description="Acidic residues" evidence="1">
    <location>
        <begin position="31"/>
        <end position="45"/>
    </location>
</feature>
<feature type="compositionally biased region" description="Low complexity" evidence="1">
    <location>
        <begin position="452"/>
        <end position="465"/>
    </location>
</feature>
<sequence length="999" mass="107769">MTSRPSDTLGSRAHTVHQYPSNEDAFVCTAMEEEEEEVEGGEDEDRLSSAVGGVGGGGPPPLSQFISEELEEIRVLLQKKSRDLDEQESRLRDRADRQALAEQRGLQCLRQHAKALEERALHRISACFAQESKRLRTLEARCVATAKECALKVKSAKEIRQKCEAQEKEIETLKTKLRESANAGRVVQNRANRLAASLETTEGRLKKSEEEVTDLKAEVARLRRERDKERGLAIAQLRRDAERERQRERESRQRRRGEDRRQRSHQSADSEQESDGGASLRALEEKGSVYRQKSRRDGSEYPVRGQRSSSAPPARPSHPHPVFGDGFRADNQVLTHARPRGASTAAGASHTVPNSPFLPATSSPQSFSFSFPAQGSMLHSNFQSPPPHVNPASSLVALPALPPLPEGGHGGGPKIDALSPSPFTTSEEPLYSSIPSRLVPFPPVSDLPSFPPSASSHAPGGARHAVTAHSHPGRVWPDPSSLVHESENFQRDPSQSWAETQGATQIPAPLPQLSTSADPRPVEHPSQPRRSPLTAKRFHSPTLTLTRATAAMNEQTAKGRAAPALKAAGCVLKKGAGGLIAGGKENGGPSQAQTQTQNQSRTEERGRVGGREKEKKKSESESAKESEGQKAKSSRLHVGVPSMPPQSGHSERVHKRSGTGTKTPAQIASPPVSLPPFAFSFGPMQEASSSFSAATTLVERETQTHAQTQIQSHYSILNPPTNSPPSLAHPKASRSPLRVSQNQRFTGHPTGPFERDQMPLQSTRPSSSLTATRDRLGPPVQVSALSPARGSPSRTPSEGRRAGGIGRGRMGAVPLEQSSQVQFEGVSQRDGEGPEEQQETGVPLPTAVTAESPVAVFSEMRKLLDRSIEASLRAHAQGVLQKMGLGGLSASYDEGGLTTDTAHFGIGPAERDALLGVQRERDSAVSLPPTASRCEPNARDVAERGINSRVSGDRDMRVSRESVGTAALSTERLRQVCERLRSRRGDFSLSLGSALPSGS</sequence>
<accession>A0A0G4FBB7</accession>
<dbReference type="AlphaFoldDB" id="A0A0G4FBB7"/>
<feature type="compositionally biased region" description="Gly residues" evidence="1">
    <location>
        <begin position="577"/>
        <end position="586"/>
    </location>
</feature>
<evidence type="ECO:0000313" key="2">
    <source>
        <dbReference type="EMBL" id="CEM10185.1"/>
    </source>
</evidence>